<keyword evidence="5" id="KW-0805">Transcription regulation</keyword>
<name>A0A2X4WD15_LEDLE</name>
<gene>
    <name evidence="8" type="primary">flgM</name>
    <name evidence="8" type="ORF">NCTC4824_03549</name>
</gene>
<dbReference type="Proteomes" id="UP000249134">
    <property type="component" value="Chromosome 1"/>
</dbReference>
<keyword evidence="6" id="KW-0804">Transcription</keyword>
<dbReference type="InterPro" id="IPR035890">
    <property type="entry name" value="Anti-sigma-28_factor_FlgM_sf"/>
</dbReference>
<reference evidence="8 9" key="1">
    <citation type="submission" date="2018-06" db="EMBL/GenBank/DDBJ databases">
        <authorList>
            <consortium name="Pathogen Informatics"/>
            <person name="Doyle S."/>
        </authorList>
    </citation>
    <scope>NUCLEOTIDE SEQUENCE [LARGE SCALE GENOMIC DNA]</scope>
    <source>
        <strain evidence="8 9">NCTC4824</strain>
    </source>
</reference>
<proteinExistence type="inferred from homology"/>
<evidence type="ECO:0000256" key="4">
    <source>
        <dbReference type="ARBA" id="ARBA00022795"/>
    </source>
</evidence>
<dbReference type="RefSeq" id="WP_066141520.1">
    <property type="nucleotide sequence ID" value="NZ_CBCSGM010000003.1"/>
</dbReference>
<evidence type="ECO:0000313" key="8">
    <source>
        <dbReference type="EMBL" id="SQI62016.1"/>
    </source>
</evidence>
<evidence type="ECO:0000313" key="9">
    <source>
        <dbReference type="Proteomes" id="UP000249134"/>
    </source>
</evidence>
<evidence type="ECO:0000259" key="7">
    <source>
        <dbReference type="Pfam" id="PF04316"/>
    </source>
</evidence>
<dbReference type="SUPFAM" id="SSF101498">
    <property type="entry name" value="Anti-sigma factor FlgM"/>
    <property type="match status" value="1"/>
</dbReference>
<dbReference type="InterPro" id="IPR007412">
    <property type="entry name" value="FlgM"/>
</dbReference>
<feature type="domain" description="Anti-sigma-28 factor FlgM C-terminal" evidence="7">
    <location>
        <begin position="31"/>
        <end position="80"/>
    </location>
</feature>
<sequence>MKINPFRPVEHNPYKQKVNKVEQQSATGKTDKVEISARAKEMQQIPSIAKEREARIAELKEQVKNGTYEVNPKEVAESIAKFYRL</sequence>
<evidence type="ECO:0000256" key="3">
    <source>
        <dbReference type="ARBA" id="ARBA00022491"/>
    </source>
</evidence>
<evidence type="ECO:0000256" key="2">
    <source>
        <dbReference type="ARBA" id="ARBA00017823"/>
    </source>
</evidence>
<dbReference type="STRING" id="1348624.GCA_001591545_02233"/>
<keyword evidence="4" id="KW-1005">Bacterial flagellum biogenesis</keyword>
<dbReference type="Pfam" id="PF04316">
    <property type="entry name" value="FlgM"/>
    <property type="match status" value="1"/>
</dbReference>
<dbReference type="KEGG" id="blen:NCTC4824_03549"/>
<keyword evidence="3" id="KW-0678">Repressor</keyword>
<comment type="similarity">
    <text evidence="1">Belongs to the FlgM family.</text>
</comment>
<dbReference type="InterPro" id="IPR031316">
    <property type="entry name" value="FlgM_C"/>
</dbReference>
<dbReference type="GO" id="GO:0045892">
    <property type="term" value="P:negative regulation of DNA-templated transcription"/>
    <property type="evidence" value="ECO:0007669"/>
    <property type="project" value="InterPro"/>
</dbReference>
<accession>A0A2X4WD15</accession>
<dbReference type="GO" id="GO:0044781">
    <property type="term" value="P:bacterial-type flagellum organization"/>
    <property type="evidence" value="ECO:0007669"/>
    <property type="project" value="UniProtKB-KW"/>
</dbReference>
<keyword evidence="9" id="KW-1185">Reference proteome</keyword>
<evidence type="ECO:0000256" key="6">
    <source>
        <dbReference type="ARBA" id="ARBA00023163"/>
    </source>
</evidence>
<dbReference type="NCBIfam" id="TIGR03824">
    <property type="entry name" value="FlgM_jcvi"/>
    <property type="match status" value="1"/>
</dbReference>
<dbReference type="EMBL" id="LS483476">
    <property type="protein sequence ID" value="SQI62016.1"/>
    <property type="molecule type" value="Genomic_DNA"/>
</dbReference>
<evidence type="ECO:0000256" key="5">
    <source>
        <dbReference type="ARBA" id="ARBA00023015"/>
    </source>
</evidence>
<dbReference type="Gene3D" id="6.10.140.30">
    <property type="entry name" value="Anti-sigma-28 factor FlgM"/>
    <property type="match status" value="1"/>
</dbReference>
<evidence type="ECO:0000256" key="1">
    <source>
        <dbReference type="ARBA" id="ARBA00005322"/>
    </source>
</evidence>
<organism evidence="8 9">
    <name type="scientific">Lederbergia lenta</name>
    <name type="common">Bacillus lentus</name>
    <dbReference type="NCBI Taxonomy" id="1467"/>
    <lineage>
        <taxon>Bacteria</taxon>
        <taxon>Bacillati</taxon>
        <taxon>Bacillota</taxon>
        <taxon>Bacilli</taxon>
        <taxon>Bacillales</taxon>
        <taxon>Bacillaceae</taxon>
        <taxon>Lederbergia</taxon>
    </lineage>
</organism>
<dbReference type="AlphaFoldDB" id="A0A2X4WD15"/>
<protein>
    <recommendedName>
        <fullName evidence="2">Negative regulator of flagellin synthesis</fullName>
    </recommendedName>
</protein>